<comment type="caution">
    <text evidence="5">The sequence shown here is derived from an EMBL/GenBank/DDBJ whole genome shotgun (WGS) entry which is preliminary data.</text>
</comment>
<feature type="domain" description="C2" evidence="4">
    <location>
        <begin position="65"/>
        <end position="177"/>
    </location>
</feature>
<dbReference type="InterPro" id="IPR001849">
    <property type="entry name" value="PH_domain"/>
</dbReference>
<reference evidence="5" key="1">
    <citation type="submission" date="2021-02" db="EMBL/GenBank/DDBJ databases">
        <authorList>
            <person name="Nowell W R."/>
        </authorList>
    </citation>
    <scope>NUCLEOTIDE SEQUENCE</scope>
</reference>
<name>A0A820KEG9_9BILA</name>
<accession>A0A820KEG9</accession>
<dbReference type="PANTHER" id="PTHR46006">
    <property type="entry name" value="RHO GUANINE NUCLEOTIDE EXCHANGE FACTOR AT 64C, ISOFORM A"/>
    <property type="match status" value="1"/>
</dbReference>
<feature type="non-terminal residue" evidence="5">
    <location>
        <position position="1"/>
    </location>
</feature>
<dbReference type="Pfam" id="PF00168">
    <property type="entry name" value="C2"/>
    <property type="match status" value="1"/>
</dbReference>
<dbReference type="PROSITE" id="PS50003">
    <property type="entry name" value="PH_DOMAIN"/>
    <property type="match status" value="1"/>
</dbReference>
<dbReference type="GO" id="GO:0005737">
    <property type="term" value="C:cytoplasm"/>
    <property type="evidence" value="ECO:0007669"/>
    <property type="project" value="UniProtKB-SubCell"/>
</dbReference>
<comment type="subcellular location">
    <subcellularLocation>
        <location evidence="1">Cytoplasm</location>
    </subcellularLocation>
</comment>
<gene>
    <name evidence="5" type="ORF">KXQ929_LOCUS47445</name>
</gene>
<evidence type="ECO:0000259" key="3">
    <source>
        <dbReference type="PROSITE" id="PS50003"/>
    </source>
</evidence>
<dbReference type="InterPro" id="IPR035892">
    <property type="entry name" value="C2_domain_sf"/>
</dbReference>
<dbReference type="Gene3D" id="2.60.40.150">
    <property type="entry name" value="C2 domain"/>
    <property type="match status" value="1"/>
</dbReference>
<protein>
    <submittedName>
        <fullName evidence="5">Uncharacterized protein</fullName>
    </submittedName>
</protein>
<keyword evidence="2" id="KW-0963">Cytoplasm</keyword>
<evidence type="ECO:0000256" key="1">
    <source>
        <dbReference type="ARBA" id="ARBA00004496"/>
    </source>
</evidence>
<dbReference type="EMBL" id="CAJOBB010017146">
    <property type="protein sequence ID" value="CAF4336038.1"/>
    <property type="molecule type" value="Genomic_DNA"/>
</dbReference>
<evidence type="ECO:0000256" key="2">
    <source>
        <dbReference type="ARBA" id="ARBA00022490"/>
    </source>
</evidence>
<feature type="domain" description="PH" evidence="3">
    <location>
        <begin position="1"/>
        <end position="54"/>
    </location>
</feature>
<dbReference type="InterPro" id="IPR000008">
    <property type="entry name" value="C2_dom"/>
</dbReference>
<dbReference type="Proteomes" id="UP000663868">
    <property type="component" value="Unassembled WGS sequence"/>
</dbReference>
<dbReference type="PROSITE" id="PS50004">
    <property type="entry name" value="C2"/>
    <property type="match status" value="1"/>
</dbReference>
<dbReference type="PANTHER" id="PTHR46006:SF6">
    <property type="entry name" value="INTERSECTIN-2 ISOFORM X1"/>
    <property type="match status" value="1"/>
</dbReference>
<dbReference type="InterPro" id="IPR051480">
    <property type="entry name" value="Endocytic_GEF_Adapter"/>
</dbReference>
<dbReference type="AlphaFoldDB" id="A0A820KEG9"/>
<proteinExistence type="predicted"/>
<dbReference type="GO" id="GO:0035025">
    <property type="term" value="P:positive regulation of Rho protein signal transduction"/>
    <property type="evidence" value="ECO:0007669"/>
    <property type="project" value="TreeGrafter"/>
</dbReference>
<evidence type="ECO:0000313" key="5">
    <source>
        <dbReference type="EMBL" id="CAF4336038.1"/>
    </source>
</evidence>
<dbReference type="SMART" id="SM00239">
    <property type="entry name" value="C2"/>
    <property type="match status" value="1"/>
</dbReference>
<evidence type="ECO:0000259" key="4">
    <source>
        <dbReference type="PROSITE" id="PS50004"/>
    </source>
</evidence>
<sequence>MPLFLTDIIIANDSLNDQLTFSITTKIYDKPLVLKTQQTNVRTLWVKAINNAVEDCQVAEKSVLADKAIFTTTENKRDSKIAVARLLLVVQEAYDLMPSQTTLERHRSVDPYCEITVGSLTLKTPFIKRTIKPKWNAPMQFLLYDLVQDTIHINIFDNEYFSPNENLGYTTIHLADI</sequence>
<organism evidence="5 6">
    <name type="scientific">Adineta steineri</name>
    <dbReference type="NCBI Taxonomy" id="433720"/>
    <lineage>
        <taxon>Eukaryota</taxon>
        <taxon>Metazoa</taxon>
        <taxon>Spiralia</taxon>
        <taxon>Gnathifera</taxon>
        <taxon>Rotifera</taxon>
        <taxon>Eurotatoria</taxon>
        <taxon>Bdelloidea</taxon>
        <taxon>Adinetida</taxon>
        <taxon>Adinetidae</taxon>
        <taxon>Adineta</taxon>
    </lineage>
</organism>
<evidence type="ECO:0000313" key="6">
    <source>
        <dbReference type="Proteomes" id="UP000663868"/>
    </source>
</evidence>
<dbReference type="SUPFAM" id="SSF49562">
    <property type="entry name" value="C2 domain (Calcium/lipid-binding domain, CaLB)"/>
    <property type="match status" value="1"/>
</dbReference>